<name>A0A9N9EMF8_9GLOM</name>
<organism evidence="1 2">
    <name type="scientific">Dentiscutata erythropus</name>
    <dbReference type="NCBI Taxonomy" id="1348616"/>
    <lineage>
        <taxon>Eukaryota</taxon>
        <taxon>Fungi</taxon>
        <taxon>Fungi incertae sedis</taxon>
        <taxon>Mucoromycota</taxon>
        <taxon>Glomeromycotina</taxon>
        <taxon>Glomeromycetes</taxon>
        <taxon>Diversisporales</taxon>
        <taxon>Gigasporaceae</taxon>
        <taxon>Dentiscutata</taxon>
    </lineage>
</organism>
<accession>A0A9N9EMF8</accession>
<reference evidence="1" key="1">
    <citation type="submission" date="2021-06" db="EMBL/GenBank/DDBJ databases">
        <authorList>
            <person name="Kallberg Y."/>
            <person name="Tangrot J."/>
            <person name="Rosling A."/>
        </authorList>
    </citation>
    <scope>NUCLEOTIDE SEQUENCE</scope>
    <source>
        <strain evidence="1">MA453B</strain>
    </source>
</reference>
<dbReference type="Proteomes" id="UP000789405">
    <property type="component" value="Unassembled WGS sequence"/>
</dbReference>
<evidence type="ECO:0000313" key="1">
    <source>
        <dbReference type="EMBL" id="CAG8686147.1"/>
    </source>
</evidence>
<comment type="caution">
    <text evidence="1">The sequence shown here is derived from an EMBL/GenBank/DDBJ whole genome shotgun (WGS) entry which is preliminary data.</text>
</comment>
<evidence type="ECO:0000313" key="2">
    <source>
        <dbReference type="Proteomes" id="UP000789405"/>
    </source>
</evidence>
<sequence>MGFSPYSASRELLAAFLAWLEASSRVAEILICLAAVARKYKL</sequence>
<gene>
    <name evidence="1" type="ORF">DERYTH_LOCUS12121</name>
</gene>
<protein>
    <submittedName>
        <fullName evidence="1">20839_t:CDS:1</fullName>
    </submittedName>
</protein>
<proteinExistence type="predicted"/>
<dbReference type="AlphaFoldDB" id="A0A9N9EMF8"/>
<dbReference type="EMBL" id="CAJVPY010007812">
    <property type="protein sequence ID" value="CAG8686147.1"/>
    <property type="molecule type" value="Genomic_DNA"/>
</dbReference>
<keyword evidence="2" id="KW-1185">Reference proteome</keyword>